<dbReference type="PANTHER" id="PTHR13532:SF3">
    <property type="entry name" value="INTEGRATOR COMPLEX SUBUNIT 14"/>
    <property type="match status" value="1"/>
</dbReference>
<evidence type="ECO:0000313" key="8">
    <source>
        <dbReference type="EnsemblMetazoa" id="XP_019769296.1"/>
    </source>
</evidence>
<dbReference type="GO" id="GO:0032039">
    <property type="term" value="C:integrator complex"/>
    <property type="evidence" value="ECO:0007669"/>
    <property type="project" value="InterPro"/>
</dbReference>
<feature type="domain" description="Integrator complex subunit 14 C-terminal" evidence="7">
    <location>
        <begin position="396"/>
        <end position="498"/>
    </location>
</feature>
<reference evidence="9" key="1">
    <citation type="journal article" date="2013" name="Genome Biol.">
        <title>Draft genome of the mountain pine beetle, Dendroctonus ponderosae Hopkins, a major forest pest.</title>
        <authorList>
            <person name="Keeling C.I."/>
            <person name="Yuen M.M."/>
            <person name="Liao N.Y."/>
            <person name="Docking T.R."/>
            <person name="Chan S.K."/>
            <person name="Taylor G.A."/>
            <person name="Palmquist D.L."/>
            <person name="Jackman S.D."/>
            <person name="Nguyen A."/>
            <person name="Li M."/>
            <person name="Henderson H."/>
            <person name="Janes J.K."/>
            <person name="Zhao Y."/>
            <person name="Pandoh P."/>
            <person name="Moore R."/>
            <person name="Sperling F.A."/>
            <person name="Huber D.P."/>
            <person name="Birol I."/>
            <person name="Jones S.J."/>
            <person name="Bohlmann J."/>
        </authorList>
    </citation>
    <scope>NUCLEOTIDE SEQUENCE</scope>
</reference>
<comment type="subcellular location">
    <subcellularLocation>
        <location evidence="1">Nucleus</location>
    </subcellularLocation>
</comment>
<dbReference type="CDD" id="cd00198">
    <property type="entry name" value="vWFA"/>
    <property type="match status" value="1"/>
</dbReference>
<evidence type="ECO:0000313" key="9">
    <source>
        <dbReference type="Proteomes" id="UP000019118"/>
    </source>
</evidence>
<dbReference type="GO" id="GO:0034472">
    <property type="term" value="P:snRNA 3'-end processing"/>
    <property type="evidence" value="ECO:0007669"/>
    <property type="project" value="TreeGrafter"/>
</dbReference>
<dbReference type="InterPro" id="IPR039841">
    <property type="entry name" value="INTS14"/>
</dbReference>
<proteinExistence type="inferred from homology"/>
<comment type="similarity">
    <text evidence="4">Belongs to the Integrator subunit 14 family.</text>
</comment>
<evidence type="ECO:0000256" key="3">
    <source>
        <dbReference type="ARBA" id="ARBA00023242"/>
    </source>
</evidence>
<dbReference type="CTD" id="81556"/>
<feature type="domain" description="Integrator complex subunit 14 beta-barrel" evidence="6">
    <location>
        <begin position="211"/>
        <end position="354"/>
    </location>
</feature>
<name>A0AAR5Q827_DENPD</name>
<dbReference type="Pfam" id="PF20504">
    <property type="entry name" value="IntS14_C"/>
    <property type="match status" value="1"/>
</dbReference>
<dbReference type="KEGG" id="dpa:109543836"/>
<dbReference type="InterPro" id="IPR046471">
    <property type="entry name" value="IntS14_C"/>
</dbReference>
<organism evidence="8 9">
    <name type="scientific">Dendroctonus ponderosae</name>
    <name type="common">Mountain pine beetle</name>
    <dbReference type="NCBI Taxonomy" id="77166"/>
    <lineage>
        <taxon>Eukaryota</taxon>
        <taxon>Metazoa</taxon>
        <taxon>Ecdysozoa</taxon>
        <taxon>Arthropoda</taxon>
        <taxon>Hexapoda</taxon>
        <taxon>Insecta</taxon>
        <taxon>Pterygota</taxon>
        <taxon>Neoptera</taxon>
        <taxon>Endopterygota</taxon>
        <taxon>Coleoptera</taxon>
        <taxon>Polyphaga</taxon>
        <taxon>Cucujiformia</taxon>
        <taxon>Curculionidae</taxon>
        <taxon>Scolytinae</taxon>
        <taxon>Dendroctonus</taxon>
    </lineage>
</organism>
<evidence type="ECO:0000259" key="5">
    <source>
        <dbReference type="Pfam" id="PF13519"/>
    </source>
</evidence>
<dbReference type="InterPro" id="IPR002035">
    <property type="entry name" value="VWF_A"/>
</dbReference>
<dbReference type="Pfam" id="PF13519">
    <property type="entry name" value="VWA_2"/>
    <property type="match status" value="1"/>
</dbReference>
<dbReference type="GeneID" id="109543836"/>
<keyword evidence="9" id="KW-1185">Reference proteome</keyword>
<evidence type="ECO:0000256" key="4">
    <source>
        <dbReference type="ARBA" id="ARBA00061449"/>
    </source>
</evidence>
<dbReference type="SUPFAM" id="SSF53300">
    <property type="entry name" value="vWA-like"/>
    <property type="match status" value="1"/>
</dbReference>
<dbReference type="Proteomes" id="UP000019118">
    <property type="component" value="Unassembled WGS sequence"/>
</dbReference>
<sequence length="499" mass="55179">MPTVILLDLSLSMTRPVILGDGTETTRKQLAVNGINAFLDHLGIHSKLEFIALMAFSSLYEERCPFTRDYSVIKEELKNIDDYDKTCIENALNGVGHMILGEWGNNTACQVVLITDGSTGVGSMSLKESLATMNQRSNTIPRPFPLPFPFPVKLHIVCIAGANEANVVKSKPLFQKLIDVSGSEGSIQIPENLQHEANVTTLFQKLADDMYTSFRGILKCGNLASRIILSPAPIGYTHVTDFSVRPYHISDVLDVYGFVPVADIGSPMAISRHLILPTNSSRTSVANPNEADITDDNSADETTTPSFCVLLHGALKVENMAALVTVGLNWFGFIYSWADSKKKSNLMITILPPGSDVIPWLGDLNDLGTADMFSPDQVGSFPIRPSEKRSYSQNGVVWIRQAGLQSDIQKILRHARKLPDKTQQFYKELNRLRKAAVTLGFHELLIGLAFIFEQECMQLPGTAHPDCALQLHHAADMLRKTQKMDVKYVLMPLQTTYNT</sequence>
<keyword evidence="3" id="KW-0539">Nucleus</keyword>
<dbReference type="Pfam" id="PF19435">
    <property type="entry name" value="IntS14_b-barrel"/>
    <property type="match status" value="1"/>
</dbReference>
<evidence type="ECO:0000259" key="7">
    <source>
        <dbReference type="Pfam" id="PF20504"/>
    </source>
</evidence>
<evidence type="ECO:0000259" key="6">
    <source>
        <dbReference type="Pfam" id="PF19435"/>
    </source>
</evidence>
<dbReference type="EnsemblMetazoa" id="XM_019913737.1">
    <property type="protein sequence ID" value="XP_019769296.1"/>
    <property type="gene ID" value="LOC109543836"/>
</dbReference>
<dbReference type="InterPro" id="IPR036465">
    <property type="entry name" value="vWFA_dom_sf"/>
</dbReference>
<reference evidence="8" key="2">
    <citation type="submission" date="2024-08" db="UniProtKB">
        <authorList>
            <consortium name="EnsemblMetazoa"/>
        </authorList>
    </citation>
    <scope>IDENTIFICATION</scope>
</reference>
<evidence type="ECO:0000256" key="2">
    <source>
        <dbReference type="ARBA" id="ARBA00016816"/>
    </source>
</evidence>
<dbReference type="AlphaFoldDB" id="A0AAR5Q827"/>
<dbReference type="InterPro" id="IPR045814">
    <property type="entry name" value="IntS14_b-barrel"/>
</dbReference>
<accession>A0AAR5Q827</accession>
<evidence type="ECO:0000256" key="1">
    <source>
        <dbReference type="ARBA" id="ARBA00004123"/>
    </source>
</evidence>
<dbReference type="RefSeq" id="XP_048523797.1">
    <property type="nucleotide sequence ID" value="XM_048667840.1"/>
</dbReference>
<protein>
    <recommendedName>
        <fullName evidence="2">Integrator complex subunit 14</fullName>
    </recommendedName>
</protein>
<dbReference type="PANTHER" id="PTHR13532">
    <property type="match status" value="1"/>
</dbReference>
<dbReference type="Gene3D" id="3.40.50.410">
    <property type="entry name" value="von Willebrand factor, type A domain"/>
    <property type="match status" value="1"/>
</dbReference>
<feature type="domain" description="VWFA" evidence="5">
    <location>
        <begin position="3"/>
        <end position="117"/>
    </location>
</feature>